<evidence type="ECO:0000256" key="11">
    <source>
        <dbReference type="ARBA" id="ARBA00023251"/>
    </source>
</evidence>
<comment type="subcellular location">
    <subcellularLocation>
        <location evidence="1 14">Cell membrane</location>
        <topology evidence="1 14">Multi-pass membrane protein</topology>
    </subcellularLocation>
</comment>
<feature type="transmembrane region" description="Helical" evidence="14">
    <location>
        <begin position="12"/>
        <end position="33"/>
    </location>
</feature>
<comment type="similarity">
    <text evidence="2 14">Belongs to the LPG synthase family.</text>
</comment>
<gene>
    <name evidence="14" type="primary">mprF</name>
    <name evidence="16" type="ORF">SD77_3162</name>
</gene>
<feature type="transmembrane region" description="Helical" evidence="14">
    <location>
        <begin position="390"/>
        <end position="409"/>
    </location>
</feature>
<evidence type="ECO:0000256" key="2">
    <source>
        <dbReference type="ARBA" id="ARBA00008627"/>
    </source>
</evidence>
<evidence type="ECO:0000256" key="4">
    <source>
        <dbReference type="ARBA" id="ARBA00021546"/>
    </source>
</evidence>
<evidence type="ECO:0000256" key="8">
    <source>
        <dbReference type="ARBA" id="ARBA00022989"/>
    </source>
</evidence>
<feature type="domain" description="Phosphatidylglycerol lysyltransferase C-terminal" evidence="15">
    <location>
        <begin position="530"/>
        <end position="821"/>
    </location>
</feature>
<keyword evidence="17" id="KW-1185">Reference proteome</keyword>
<comment type="function">
    <text evidence="14">Catalyzes the transfer of a lysyl group from L-lysyl-tRNA(Lys) to membrane-bound phosphatidylglycerol (PG), which produces lysylphosphatidylglycerol (LPG), a major component of the bacterial membrane with a positive net charge. LPG synthesis contributes to bacterial virulence as it is involved in the resistance mechanism against cationic antimicrobial peptides (CAMP) produces by the host's immune system (defensins, cathelicidins) and by the competing microorganisms.</text>
</comment>
<evidence type="ECO:0000256" key="1">
    <source>
        <dbReference type="ARBA" id="ARBA00004651"/>
    </source>
</evidence>
<feature type="transmembrane region" description="Helical" evidence="14">
    <location>
        <begin position="92"/>
        <end position="115"/>
    </location>
</feature>
<feature type="transmembrane region" description="Helical" evidence="14">
    <location>
        <begin position="283"/>
        <end position="302"/>
    </location>
</feature>
<keyword evidence="6 14" id="KW-0808">Transferase</keyword>
<evidence type="ECO:0000256" key="10">
    <source>
        <dbReference type="ARBA" id="ARBA00023136"/>
    </source>
</evidence>
<reference evidence="16 17" key="1">
    <citation type="submission" date="2015-01" db="EMBL/GenBank/DDBJ databases">
        <title>Genome Assembly of Bacillus badius MTCC 1458.</title>
        <authorList>
            <person name="Verma A."/>
            <person name="Khatri I."/>
            <person name="Mual P."/>
            <person name="Subramanian S."/>
            <person name="Krishnamurthi S."/>
        </authorList>
    </citation>
    <scope>NUCLEOTIDE SEQUENCE [LARGE SCALE GENOMIC DNA]</scope>
    <source>
        <strain evidence="16 17">MTCC 1458</strain>
    </source>
</reference>
<keyword evidence="10 14" id="KW-0472">Membrane</keyword>
<evidence type="ECO:0000256" key="7">
    <source>
        <dbReference type="ARBA" id="ARBA00022692"/>
    </source>
</evidence>
<feature type="transmembrane region" description="Helical" evidence="14">
    <location>
        <begin position="487"/>
        <end position="508"/>
    </location>
</feature>
<proteinExistence type="inferred from homology"/>
<dbReference type="InterPro" id="IPR024320">
    <property type="entry name" value="LPG_synthase_C"/>
</dbReference>
<feature type="transmembrane region" description="Helical" evidence="14">
    <location>
        <begin position="53"/>
        <end position="80"/>
    </location>
</feature>
<keyword evidence="8 14" id="KW-1133">Transmembrane helix</keyword>
<dbReference type="Pfam" id="PF09924">
    <property type="entry name" value="LPG_synthase_C"/>
    <property type="match status" value="1"/>
</dbReference>
<dbReference type="SUPFAM" id="SSF55729">
    <property type="entry name" value="Acyl-CoA N-acyltransferases (Nat)"/>
    <property type="match status" value="1"/>
</dbReference>
<keyword evidence="7 14" id="KW-0812">Transmembrane</keyword>
<evidence type="ECO:0000256" key="6">
    <source>
        <dbReference type="ARBA" id="ARBA00022679"/>
    </source>
</evidence>
<evidence type="ECO:0000256" key="12">
    <source>
        <dbReference type="ARBA" id="ARBA00031899"/>
    </source>
</evidence>
<evidence type="ECO:0000256" key="5">
    <source>
        <dbReference type="ARBA" id="ARBA00022475"/>
    </source>
</evidence>
<dbReference type="Proteomes" id="UP000031982">
    <property type="component" value="Unassembled WGS sequence"/>
</dbReference>
<dbReference type="InterPro" id="IPR022791">
    <property type="entry name" value="L-PG_synthase/AglD"/>
</dbReference>
<evidence type="ECO:0000313" key="17">
    <source>
        <dbReference type="Proteomes" id="UP000031982"/>
    </source>
</evidence>
<dbReference type="InterPro" id="IPR051211">
    <property type="entry name" value="PG_lysyltransferase"/>
</dbReference>
<dbReference type="Pfam" id="PF03706">
    <property type="entry name" value="LPG_synthase_TM"/>
    <property type="match status" value="1"/>
</dbReference>
<protein>
    <recommendedName>
        <fullName evidence="4 14">Phosphatidylglycerol lysyltransferase</fullName>
        <ecNumber evidence="3 14">2.3.2.3</ecNumber>
    </recommendedName>
    <alternativeName>
        <fullName evidence="12 14">Lysylphosphatidylglycerol synthase</fullName>
    </alternativeName>
</protein>
<evidence type="ECO:0000256" key="13">
    <source>
        <dbReference type="ARBA" id="ARBA00047540"/>
    </source>
</evidence>
<sequence length="844" mass="96202">MLSFNREKLFQMIKIIFPITLFILAAVEIKQFSNGLDRNLIQTEIEHLHPMELLLTLIVPLCGVFPMFFYDVILVRVLAIKVQPKKLIKQSFITNSFSNLIGFGGLVGVMLRTYFYNDYRPDKRRLLTAITSVSLFYLTGISLFAWIIPVAYKHFSLVANTKWLLLAVLAVGLYLPVFALVYVYQNRKGKQALIDWRTAAVLLLISLLEWIAAFSVIWILSMVLNVPLPFHELVPIFIVASCAGIASMIPGGLGSFDLVFIWGTQHLNIADEKVLIMLLFYRAGYFLLPFLLAASLFIKEYWNKWNQSWDSLPNAIVQKVSHVLLTILIFASGLILLLSAAVPGILERVKVAHEFLSFPIMNLSHQLSVAAGFMLLGLSRGINYNVKRAYQLGLVVLGFAALFSLFKGIDYEEAAFMVVVALLLKASQGSFYRESYVLTWGKALFDLTLFSAITCIYLLIGYLNLPSAKLNVPKALAPYVITSYTDLFFSAAIGLVIAFFIFAVGYLIRKPKQWLLERPENQEARILNHLNQYKGNVLAHLIFLQDKYVYWNKERTVLFSYQTYADKLVILGNPIGKKADFPAAIEEFMRAADLYGYTLAFYEVSDEMLPSLHEYGYDFFKLGEEATVDLISFSLSGKRRKGERAVKNKFEREHYRFDVIAPPFQPELMNELHEVSQQWLQGREEKGFSLGFFDEHYLNKSKVAVVETANGQIIGFASLMPVYDGGQTVSVDLMRFKPDAPPGTMDFIILSLFEWSKEQGYSFFHLGMAPLSNVGTSRFSFLSEKIAAQIFLHGQFFYQFQGLRRFKEKYADLWEAKYLAYRKKSSLPFTMAQITFLISKKRKA</sequence>
<name>A0ABR5AX23_BACBA</name>
<feature type="transmembrane region" description="Helical" evidence="14">
    <location>
        <begin position="127"/>
        <end position="151"/>
    </location>
</feature>
<evidence type="ECO:0000256" key="9">
    <source>
        <dbReference type="ARBA" id="ARBA00023098"/>
    </source>
</evidence>
<comment type="catalytic activity">
    <reaction evidence="13 14">
        <text>L-lysyl-tRNA(Lys) + a 1,2-diacyl-sn-glycero-3-phospho-(1'-sn-glycerol) = a 1,2-diacyl-sn-glycero-3-phospho-1'-(3'-O-L-lysyl)-sn-glycerol + tRNA(Lys)</text>
        <dbReference type="Rhea" id="RHEA:10668"/>
        <dbReference type="Rhea" id="RHEA-COMP:9696"/>
        <dbReference type="Rhea" id="RHEA-COMP:9697"/>
        <dbReference type="ChEBI" id="CHEBI:64716"/>
        <dbReference type="ChEBI" id="CHEBI:75792"/>
        <dbReference type="ChEBI" id="CHEBI:78442"/>
        <dbReference type="ChEBI" id="CHEBI:78529"/>
        <dbReference type="EC" id="2.3.2.3"/>
    </reaction>
</comment>
<evidence type="ECO:0000313" key="16">
    <source>
        <dbReference type="EMBL" id="KIL79296.1"/>
    </source>
</evidence>
<dbReference type="InterPro" id="IPR016181">
    <property type="entry name" value="Acyl_CoA_acyltransferase"/>
</dbReference>
<evidence type="ECO:0000256" key="3">
    <source>
        <dbReference type="ARBA" id="ARBA00012014"/>
    </source>
</evidence>
<feature type="transmembrane region" description="Helical" evidence="14">
    <location>
        <begin position="444"/>
        <end position="463"/>
    </location>
</feature>
<feature type="transmembrane region" description="Helical" evidence="14">
    <location>
        <begin position="163"/>
        <end position="184"/>
    </location>
</feature>
<feature type="transmembrane region" description="Helical" evidence="14">
    <location>
        <begin position="358"/>
        <end position="378"/>
    </location>
</feature>
<feature type="transmembrane region" description="Helical" evidence="14">
    <location>
        <begin position="323"/>
        <end position="346"/>
    </location>
</feature>
<dbReference type="PANTHER" id="PTHR34697">
    <property type="entry name" value="PHOSPHATIDYLGLYCEROL LYSYLTRANSFERASE"/>
    <property type="match status" value="1"/>
</dbReference>
<feature type="transmembrane region" description="Helical" evidence="14">
    <location>
        <begin position="236"/>
        <end position="263"/>
    </location>
</feature>
<dbReference type="PANTHER" id="PTHR34697:SF2">
    <property type="entry name" value="PHOSPHATIDYLGLYCEROL LYSYLTRANSFERASE"/>
    <property type="match status" value="1"/>
</dbReference>
<evidence type="ECO:0000256" key="14">
    <source>
        <dbReference type="RuleBase" id="RU363042"/>
    </source>
</evidence>
<accession>A0ABR5AX23</accession>
<organism evidence="16 17">
    <name type="scientific">Bacillus badius</name>
    <dbReference type="NCBI Taxonomy" id="1455"/>
    <lineage>
        <taxon>Bacteria</taxon>
        <taxon>Bacillati</taxon>
        <taxon>Bacillota</taxon>
        <taxon>Bacilli</taxon>
        <taxon>Bacillales</taxon>
        <taxon>Bacillaceae</taxon>
        <taxon>Pseudobacillus</taxon>
    </lineage>
</organism>
<comment type="caution">
    <text evidence="16">The sequence shown here is derived from an EMBL/GenBank/DDBJ whole genome shotgun (WGS) entry which is preliminary data.</text>
</comment>
<keyword evidence="11 14" id="KW-0046">Antibiotic resistance</keyword>
<dbReference type="NCBIfam" id="NF033480">
    <property type="entry name" value="bifunc_MprF"/>
    <property type="match status" value="1"/>
</dbReference>
<dbReference type="EMBL" id="JXLP01000003">
    <property type="protein sequence ID" value="KIL79296.1"/>
    <property type="molecule type" value="Genomic_DNA"/>
</dbReference>
<keyword evidence="9 14" id="KW-0443">Lipid metabolism</keyword>
<feature type="transmembrane region" description="Helical" evidence="14">
    <location>
        <begin position="196"/>
        <end position="224"/>
    </location>
</feature>
<keyword evidence="5" id="KW-1003">Cell membrane</keyword>
<dbReference type="EC" id="2.3.2.3" evidence="3 14"/>
<evidence type="ECO:0000259" key="15">
    <source>
        <dbReference type="Pfam" id="PF09924"/>
    </source>
</evidence>